<evidence type="ECO:0000313" key="7">
    <source>
        <dbReference type="EMBL" id="KAK4014936.1"/>
    </source>
</evidence>
<dbReference type="PROSITE" id="PS50871">
    <property type="entry name" value="C1Q"/>
    <property type="match status" value="1"/>
</dbReference>
<dbReference type="SMART" id="SM00110">
    <property type="entry name" value="C1Q"/>
    <property type="match status" value="1"/>
</dbReference>
<evidence type="ECO:0000256" key="5">
    <source>
        <dbReference type="SAM" id="SignalP"/>
    </source>
</evidence>
<comment type="subcellular location">
    <subcellularLocation>
        <location evidence="1">Secreted</location>
    </subcellularLocation>
</comment>
<dbReference type="PANTHER" id="PTHR22923">
    <property type="entry name" value="CEREBELLIN-RELATED"/>
    <property type="match status" value="1"/>
</dbReference>
<protein>
    <recommendedName>
        <fullName evidence="6">C1q domain-containing protein</fullName>
    </recommendedName>
</protein>
<organism evidence="7 8">
    <name type="scientific">Daphnia magna</name>
    <dbReference type="NCBI Taxonomy" id="35525"/>
    <lineage>
        <taxon>Eukaryota</taxon>
        <taxon>Metazoa</taxon>
        <taxon>Ecdysozoa</taxon>
        <taxon>Arthropoda</taxon>
        <taxon>Crustacea</taxon>
        <taxon>Branchiopoda</taxon>
        <taxon>Diplostraca</taxon>
        <taxon>Cladocera</taxon>
        <taxon>Anomopoda</taxon>
        <taxon>Daphniidae</taxon>
        <taxon>Daphnia</taxon>
    </lineage>
</organism>
<dbReference type="InterPro" id="IPR050822">
    <property type="entry name" value="Cerebellin_Synaptic_Org"/>
</dbReference>
<dbReference type="Gene3D" id="2.60.120.1000">
    <property type="match status" value="1"/>
</dbReference>
<gene>
    <name evidence="7" type="ORF">OUZ56_027449</name>
</gene>
<evidence type="ECO:0000259" key="6">
    <source>
        <dbReference type="PROSITE" id="PS50871"/>
    </source>
</evidence>
<name>A0ABQ9ZQH0_9CRUS</name>
<dbReference type="Proteomes" id="UP001234178">
    <property type="component" value="Unassembled WGS sequence"/>
</dbReference>
<evidence type="ECO:0000256" key="2">
    <source>
        <dbReference type="ARBA" id="ARBA00022525"/>
    </source>
</evidence>
<evidence type="ECO:0000256" key="4">
    <source>
        <dbReference type="SAM" id="Coils"/>
    </source>
</evidence>
<feature type="coiled-coil region" evidence="4">
    <location>
        <begin position="23"/>
        <end position="67"/>
    </location>
</feature>
<dbReference type="EMBL" id="JAOYFB010000004">
    <property type="protein sequence ID" value="KAK4014936.1"/>
    <property type="molecule type" value="Genomic_DNA"/>
</dbReference>
<comment type="caution">
    <text evidence="7">The sequence shown here is derived from an EMBL/GenBank/DDBJ whole genome shotgun (WGS) entry which is preliminary data.</text>
</comment>
<evidence type="ECO:0000313" key="8">
    <source>
        <dbReference type="Proteomes" id="UP001234178"/>
    </source>
</evidence>
<dbReference type="PANTHER" id="PTHR22923:SF62">
    <property type="entry name" value="CVP18"/>
    <property type="match status" value="1"/>
</dbReference>
<dbReference type="Gene3D" id="2.60.120.40">
    <property type="match status" value="1"/>
</dbReference>
<dbReference type="SUPFAM" id="SSF49842">
    <property type="entry name" value="TNF-like"/>
    <property type="match status" value="1"/>
</dbReference>
<feature type="chain" id="PRO_5046026123" description="C1q domain-containing protein" evidence="5">
    <location>
        <begin position="21"/>
        <end position="476"/>
    </location>
</feature>
<keyword evidence="2" id="KW-0964">Secreted</keyword>
<dbReference type="Pfam" id="PF00386">
    <property type="entry name" value="C1q"/>
    <property type="match status" value="1"/>
</dbReference>
<keyword evidence="8" id="KW-1185">Reference proteome</keyword>
<evidence type="ECO:0000256" key="3">
    <source>
        <dbReference type="ARBA" id="ARBA00022729"/>
    </source>
</evidence>
<feature type="domain" description="C1q" evidence="6">
    <location>
        <begin position="326"/>
        <end position="472"/>
    </location>
</feature>
<accession>A0ABQ9ZQH0</accession>
<sequence length="476" mass="52815">MVIFFNTVAIIFVILDNAAGATTFNLEEQMHLLKEKYEQVEAKVIRLEAQVKNYEILAEKLAQLELVLMKNEPNSNFVSRSVEKKAVPRTCREGRANDPSLPSGMYCDMIKDRDSESPTDVGHCTDPGCYSRAINYNASNRQMTALAQLSSECHQSIKYDCIFAPLELNDVAFCWWNDRSGNSKYFWSGGNTDVHTCQCGIDGNCVETFVKCNCDAAAPIQLSDDGKNIYDAGVITDKDILPITRLNFGRTQLETSSGVYTLGRFECTGQTAVNGIPGSCEDLWRIGHTNGLYSIMGVDMVESVYCDFARLPNEPGFQTWIGFNDVQSSPTYFYVQKNSSFSQFDTPVPFEIEKLNTGGAMNLKTGTFIAPRKGTYFFSFSGIAYFPGSTVRQGFRMNLYLNGQAIGDGYEDEVASTSSFGAFNTIHTTLALQAGDKVWVQIAGISEGVSLHDGINHFTHFIGWLLREDISQSLVL</sequence>
<keyword evidence="3 5" id="KW-0732">Signal</keyword>
<dbReference type="InterPro" id="IPR008983">
    <property type="entry name" value="Tumour_necrosis_fac-like_dom"/>
</dbReference>
<reference evidence="7 8" key="1">
    <citation type="journal article" date="2023" name="Nucleic Acids Res.">
        <title>The hologenome of Daphnia magna reveals possible DNA methylation and microbiome-mediated evolution of the host genome.</title>
        <authorList>
            <person name="Chaturvedi A."/>
            <person name="Li X."/>
            <person name="Dhandapani V."/>
            <person name="Marshall H."/>
            <person name="Kissane S."/>
            <person name="Cuenca-Cambronero M."/>
            <person name="Asole G."/>
            <person name="Calvet F."/>
            <person name="Ruiz-Romero M."/>
            <person name="Marangio P."/>
            <person name="Guigo R."/>
            <person name="Rago D."/>
            <person name="Mirbahai L."/>
            <person name="Eastwood N."/>
            <person name="Colbourne J.K."/>
            <person name="Zhou J."/>
            <person name="Mallon E."/>
            <person name="Orsini L."/>
        </authorList>
    </citation>
    <scope>NUCLEOTIDE SEQUENCE [LARGE SCALE GENOMIC DNA]</scope>
    <source>
        <strain evidence="7">LRV0_1</strain>
    </source>
</reference>
<evidence type="ECO:0000256" key="1">
    <source>
        <dbReference type="ARBA" id="ARBA00004613"/>
    </source>
</evidence>
<proteinExistence type="predicted"/>
<keyword evidence="4" id="KW-0175">Coiled coil</keyword>
<feature type="signal peptide" evidence="5">
    <location>
        <begin position="1"/>
        <end position="20"/>
    </location>
</feature>
<dbReference type="InterPro" id="IPR001073">
    <property type="entry name" value="C1q_dom"/>
</dbReference>